<feature type="domain" description="Rhodanese" evidence="9">
    <location>
        <begin position="167"/>
        <end position="281"/>
    </location>
</feature>
<dbReference type="GO" id="GO:0004792">
    <property type="term" value="F:thiosulfate-cyanide sulfurtransferase activity"/>
    <property type="evidence" value="ECO:0007669"/>
    <property type="project" value="InterPro"/>
</dbReference>
<evidence type="ECO:0000313" key="11">
    <source>
        <dbReference type="Proteomes" id="UP000037046"/>
    </source>
</evidence>
<dbReference type="EC" id="2.8.1.2" evidence="6"/>
<evidence type="ECO:0000256" key="2">
    <source>
        <dbReference type="ARBA" id="ARBA00022490"/>
    </source>
</evidence>
<comment type="subcellular location">
    <subcellularLocation>
        <location evidence="1">Cytoplasm</location>
    </subcellularLocation>
</comment>
<keyword evidence="11" id="KW-1185">Reference proteome</keyword>
<feature type="domain" description="Rhodanese" evidence="9">
    <location>
        <begin position="20"/>
        <end position="137"/>
    </location>
</feature>
<accession>A0A0L6CRZ3</accession>
<keyword evidence="3 10" id="KW-0808">Transferase</keyword>
<comment type="catalytic activity">
    <reaction evidence="5">
        <text>2-oxo-3-sulfanylpropanoate + [thioredoxin]-dithiol = [thioredoxin]-disulfide + hydrogen sulfide + pyruvate + H(+)</text>
        <dbReference type="Rhea" id="RHEA:21740"/>
        <dbReference type="Rhea" id="RHEA-COMP:10698"/>
        <dbReference type="Rhea" id="RHEA-COMP:10700"/>
        <dbReference type="ChEBI" id="CHEBI:15361"/>
        <dbReference type="ChEBI" id="CHEBI:15378"/>
        <dbReference type="ChEBI" id="CHEBI:29919"/>
        <dbReference type="ChEBI" id="CHEBI:29950"/>
        <dbReference type="ChEBI" id="CHEBI:50058"/>
        <dbReference type="ChEBI" id="CHEBI:57678"/>
        <dbReference type="EC" id="2.8.1.2"/>
    </reaction>
    <physiologicalReaction direction="left-to-right" evidence="5">
        <dbReference type="Rhea" id="RHEA:21741"/>
    </physiologicalReaction>
</comment>
<dbReference type="PANTHER" id="PTHR11364:SF27">
    <property type="entry name" value="SULFURTRANSFERASE"/>
    <property type="match status" value="1"/>
</dbReference>
<gene>
    <name evidence="10" type="primary">sseA</name>
    <name evidence="10" type="ORF">ROTO_31260</name>
</gene>
<dbReference type="InterPro" id="IPR001763">
    <property type="entry name" value="Rhodanese-like_dom"/>
</dbReference>
<evidence type="ECO:0000256" key="8">
    <source>
        <dbReference type="ARBA" id="ARBA00078354"/>
    </source>
</evidence>
<proteinExistence type="predicted"/>
<dbReference type="GO" id="GO:0016784">
    <property type="term" value="F:3-mercaptopyruvate sulfurtransferase activity"/>
    <property type="evidence" value="ECO:0007669"/>
    <property type="project" value="UniProtKB-EC"/>
</dbReference>
<dbReference type="RefSeq" id="WP_050663975.1">
    <property type="nucleotide sequence ID" value="NZ_CP118494.1"/>
</dbReference>
<dbReference type="SUPFAM" id="SSF52821">
    <property type="entry name" value="Rhodanese/Cell cycle control phosphatase"/>
    <property type="match status" value="2"/>
</dbReference>
<evidence type="ECO:0000313" key="10">
    <source>
        <dbReference type="EMBL" id="KNX40318.1"/>
    </source>
</evidence>
<dbReference type="CDD" id="cd01449">
    <property type="entry name" value="TST_Repeat_2"/>
    <property type="match status" value="1"/>
</dbReference>
<dbReference type="Gene3D" id="3.40.250.10">
    <property type="entry name" value="Rhodanese-like domain"/>
    <property type="match status" value="2"/>
</dbReference>
<dbReference type="PROSITE" id="PS50206">
    <property type="entry name" value="RHODANESE_3"/>
    <property type="match status" value="2"/>
</dbReference>
<dbReference type="CDD" id="cd01448">
    <property type="entry name" value="TST_Repeat_1"/>
    <property type="match status" value="1"/>
</dbReference>
<dbReference type="InterPro" id="IPR001307">
    <property type="entry name" value="Thiosulphate_STrfase_CS"/>
</dbReference>
<dbReference type="AlphaFoldDB" id="A0A0L6CRZ3"/>
<dbReference type="FunFam" id="3.40.250.10:FF:000015">
    <property type="entry name" value="Sulfurtransferase"/>
    <property type="match status" value="1"/>
</dbReference>
<dbReference type="InterPro" id="IPR045078">
    <property type="entry name" value="TST/MPST-like"/>
</dbReference>
<dbReference type="OrthoDB" id="9781034at2"/>
<name>A0A0L6CRZ3_9RHOB</name>
<comment type="caution">
    <text evidence="10">The sequence shown here is derived from an EMBL/GenBank/DDBJ whole genome shotgun (WGS) entry which is preliminary data.</text>
</comment>
<dbReference type="Proteomes" id="UP000037046">
    <property type="component" value="Unassembled WGS sequence"/>
</dbReference>
<dbReference type="NCBIfam" id="NF008557">
    <property type="entry name" value="PRK11493.1"/>
    <property type="match status" value="1"/>
</dbReference>
<dbReference type="SMART" id="SM00450">
    <property type="entry name" value="RHOD"/>
    <property type="match status" value="2"/>
</dbReference>
<dbReference type="FunFam" id="3.40.250.10:FF:000001">
    <property type="entry name" value="Sulfurtransferase"/>
    <property type="match status" value="1"/>
</dbReference>
<sequence>MATDDPKTLVSTDWLAAHMKDPDLRILDGTMFMAAEGRDGRAEYEAGHIPGARFFDIDDISDARSELPHMAPPVEKFMSKLRAMGVGDGHQVVVYDAKGLFSAARVWWLFRLMGQENIAVLDGGFPKWQAEGRAIEDMPPVIRDRHMTVRRQNHMVKDVTQVSAAAKLGDYEILDARAAARYRGEAPEPREGLRSGHIPGSKNVPYTSLLNEDMTMKDPDELRAILAAAGVDMAKPVITSCGSGVTAAVINLALERIGKTDHALYDGSWTEWGAFPTLPVATGEA</sequence>
<dbReference type="STRING" id="74031.SAMN04488077_11775"/>
<keyword evidence="4" id="KW-0677">Repeat</keyword>
<evidence type="ECO:0000256" key="7">
    <source>
        <dbReference type="ARBA" id="ARBA00070833"/>
    </source>
</evidence>
<keyword evidence="10" id="KW-0670">Pyruvate</keyword>
<evidence type="ECO:0000256" key="6">
    <source>
        <dbReference type="ARBA" id="ARBA00066832"/>
    </source>
</evidence>
<organism evidence="10 11">
    <name type="scientific">Roseovarius tolerans</name>
    <dbReference type="NCBI Taxonomy" id="74031"/>
    <lineage>
        <taxon>Bacteria</taxon>
        <taxon>Pseudomonadati</taxon>
        <taxon>Pseudomonadota</taxon>
        <taxon>Alphaproteobacteria</taxon>
        <taxon>Rhodobacterales</taxon>
        <taxon>Roseobacteraceae</taxon>
        <taxon>Roseovarius</taxon>
    </lineage>
</organism>
<dbReference type="GO" id="GO:0005737">
    <property type="term" value="C:cytoplasm"/>
    <property type="evidence" value="ECO:0007669"/>
    <property type="project" value="UniProtKB-SubCell"/>
</dbReference>
<dbReference type="PATRIC" id="fig|74031.6.peg.3194"/>
<protein>
    <recommendedName>
        <fullName evidence="7">3-mercaptopyruvate sulfurtransferase</fullName>
        <ecNumber evidence="6">2.8.1.2</ecNumber>
    </recommendedName>
    <alternativeName>
        <fullName evidence="8">Rhodanese-like protein</fullName>
    </alternativeName>
</protein>
<evidence type="ECO:0000256" key="3">
    <source>
        <dbReference type="ARBA" id="ARBA00022679"/>
    </source>
</evidence>
<dbReference type="Pfam" id="PF00581">
    <property type="entry name" value="Rhodanese"/>
    <property type="match status" value="2"/>
</dbReference>
<keyword evidence="2" id="KW-0963">Cytoplasm</keyword>
<evidence type="ECO:0000256" key="1">
    <source>
        <dbReference type="ARBA" id="ARBA00004496"/>
    </source>
</evidence>
<evidence type="ECO:0000256" key="4">
    <source>
        <dbReference type="ARBA" id="ARBA00022737"/>
    </source>
</evidence>
<dbReference type="EMBL" id="LGVV01000057">
    <property type="protein sequence ID" value="KNX40318.1"/>
    <property type="molecule type" value="Genomic_DNA"/>
</dbReference>
<dbReference type="PANTHER" id="PTHR11364">
    <property type="entry name" value="THIOSULFATE SULFERTANSFERASE"/>
    <property type="match status" value="1"/>
</dbReference>
<reference evidence="11" key="1">
    <citation type="submission" date="2015-07" db="EMBL/GenBank/DDBJ databases">
        <title>Draft Genome Sequence of Roseovarius tolerans EL-164, a producer of N-Acylated Alanine Methyl Esters (NAMEs).</title>
        <authorList>
            <person name="Voget S."/>
            <person name="Bruns H."/>
            <person name="Wagner-Doebler I."/>
            <person name="Schulz S."/>
            <person name="Daniel R."/>
        </authorList>
    </citation>
    <scope>NUCLEOTIDE SEQUENCE [LARGE SCALE GENOMIC DNA]</scope>
    <source>
        <strain evidence="11">EL-164</strain>
    </source>
</reference>
<evidence type="ECO:0000259" key="9">
    <source>
        <dbReference type="PROSITE" id="PS50206"/>
    </source>
</evidence>
<evidence type="ECO:0000256" key="5">
    <source>
        <dbReference type="ARBA" id="ARBA00051793"/>
    </source>
</evidence>
<dbReference type="InterPro" id="IPR036873">
    <property type="entry name" value="Rhodanese-like_dom_sf"/>
</dbReference>
<dbReference type="PROSITE" id="PS00380">
    <property type="entry name" value="RHODANESE_1"/>
    <property type="match status" value="1"/>
</dbReference>